<comment type="subcellular location">
    <subcellularLocation>
        <location evidence="1">Cell outer membrane</location>
    </subcellularLocation>
</comment>
<dbReference type="AlphaFoldDB" id="A0A0D7F3I5"/>
<feature type="chain" id="PRO_5002320069" evidence="6">
    <location>
        <begin position="23"/>
        <end position="253"/>
    </location>
</feature>
<evidence type="ECO:0000256" key="4">
    <source>
        <dbReference type="ARBA" id="ARBA00023237"/>
    </source>
</evidence>
<gene>
    <name evidence="8" type="ORF">OO17_04930</name>
</gene>
<dbReference type="InterPro" id="IPR011250">
    <property type="entry name" value="OMP/PagP_B-barrel"/>
</dbReference>
<evidence type="ECO:0000256" key="3">
    <source>
        <dbReference type="ARBA" id="ARBA00023136"/>
    </source>
</evidence>
<evidence type="ECO:0000256" key="2">
    <source>
        <dbReference type="ARBA" id="ARBA00022729"/>
    </source>
</evidence>
<comment type="caution">
    <text evidence="8">The sequence shown here is derived from an EMBL/GenBank/DDBJ whole genome shotgun (WGS) entry which is preliminary data.</text>
</comment>
<feature type="signal peptide" evidence="6">
    <location>
        <begin position="1"/>
        <end position="22"/>
    </location>
</feature>
<organism evidence="8 9">
    <name type="scientific">Rhodopseudomonas palustris</name>
    <dbReference type="NCBI Taxonomy" id="1076"/>
    <lineage>
        <taxon>Bacteria</taxon>
        <taxon>Pseudomonadati</taxon>
        <taxon>Pseudomonadota</taxon>
        <taxon>Alphaproteobacteria</taxon>
        <taxon>Hyphomicrobiales</taxon>
        <taxon>Nitrobacteraceae</taxon>
        <taxon>Rhodopseudomonas</taxon>
    </lineage>
</organism>
<sequence length="253" mass="26452">MKSLVLGLAAASALGLASPSFAADLAARPYTKAPPMLAAVYDWSGFYIGANGGWASSRSCWDYVGSPTARVAAVSEGCHDADGGTAGGQIGYNWQTGSWVFGVDAQGNWADLKGSNDPAAPLPGTTNRSKVDSFGMFTGRIGYAWNNALLYVRGGAAVVHDKYDFGFTGAAAPLSTGSETRWGGTVGAGVEYGFTPNWSAAIDYQHAFMGSRDVTFGGFFLAPTGVVENVKQDLDVVTARINYRWGGPAVARY</sequence>
<reference evidence="8 9" key="1">
    <citation type="submission" date="2014-11" db="EMBL/GenBank/DDBJ databases">
        <title>Genomics and ecophysiology of heterotrophic nitrogen fixing bacteria isolated from estuarine surface water.</title>
        <authorList>
            <person name="Bentzon-Tilia M."/>
            <person name="Severin I."/>
            <person name="Hansen L.H."/>
            <person name="Riemann L."/>
        </authorList>
    </citation>
    <scope>NUCLEOTIDE SEQUENCE [LARGE SCALE GENOMIC DNA]</scope>
    <source>
        <strain evidence="8 9">BAL398</strain>
    </source>
</reference>
<dbReference type="Proteomes" id="UP000032515">
    <property type="component" value="Unassembled WGS sequence"/>
</dbReference>
<dbReference type="InterPro" id="IPR027385">
    <property type="entry name" value="Beta-barrel_OMP"/>
</dbReference>
<evidence type="ECO:0000313" key="9">
    <source>
        <dbReference type="Proteomes" id="UP000032515"/>
    </source>
</evidence>
<evidence type="ECO:0000256" key="1">
    <source>
        <dbReference type="ARBA" id="ARBA00004442"/>
    </source>
</evidence>
<dbReference type="PANTHER" id="PTHR34001:SF3">
    <property type="entry name" value="BLL7405 PROTEIN"/>
    <property type="match status" value="1"/>
</dbReference>
<dbReference type="SUPFAM" id="SSF56925">
    <property type="entry name" value="OMPA-like"/>
    <property type="match status" value="1"/>
</dbReference>
<accession>A0A0D7F3I5</accession>
<comment type="similarity">
    <text evidence="5">Belongs to the Omp25/RopB family.</text>
</comment>
<proteinExistence type="inferred from homology"/>
<evidence type="ECO:0000256" key="6">
    <source>
        <dbReference type="SAM" id="SignalP"/>
    </source>
</evidence>
<dbReference type="Pfam" id="PF13505">
    <property type="entry name" value="OMP_b-brl"/>
    <property type="match status" value="1"/>
</dbReference>
<feature type="domain" description="Outer membrane protein beta-barrel" evidence="7">
    <location>
        <begin position="38"/>
        <end position="209"/>
    </location>
</feature>
<dbReference type="PATRIC" id="fig|1076.23.peg.69"/>
<evidence type="ECO:0000313" key="8">
    <source>
        <dbReference type="EMBL" id="KIZ47335.1"/>
    </source>
</evidence>
<evidence type="ECO:0000256" key="5">
    <source>
        <dbReference type="ARBA" id="ARBA00038306"/>
    </source>
</evidence>
<dbReference type="RefSeq" id="WP_044406505.1">
    <property type="nucleotide sequence ID" value="NZ_JXXE01000091.1"/>
</dbReference>
<protein>
    <submittedName>
        <fullName evidence="8">Membrane protein</fullName>
    </submittedName>
</protein>
<dbReference type="GO" id="GO:0009279">
    <property type="term" value="C:cell outer membrane"/>
    <property type="evidence" value="ECO:0007669"/>
    <property type="project" value="UniProtKB-SubCell"/>
</dbReference>
<keyword evidence="2 6" id="KW-0732">Signal</keyword>
<dbReference type="Gene3D" id="2.40.160.20">
    <property type="match status" value="1"/>
</dbReference>
<dbReference type="PANTHER" id="PTHR34001">
    <property type="entry name" value="BLL7405 PROTEIN"/>
    <property type="match status" value="1"/>
</dbReference>
<keyword evidence="3" id="KW-0472">Membrane</keyword>
<dbReference type="OrthoDB" id="9815357at2"/>
<evidence type="ECO:0000259" key="7">
    <source>
        <dbReference type="Pfam" id="PF13505"/>
    </source>
</evidence>
<keyword evidence="4" id="KW-0998">Cell outer membrane</keyword>
<dbReference type="InterPro" id="IPR051692">
    <property type="entry name" value="OMP-like"/>
</dbReference>
<dbReference type="EMBL" id="JXXE01000091">
    <property type="protein sequence ID" value="KIZ47335.1"/>
    <property type="molecule type" value="Genomic_DNA"/>
</dbReference>
<name>A0A0D7F3I5_RHOPL</name>